<evidence type="ECO:0000256" key="2">
    <source>
        <dbReference type="ARBA" id="ARBA00008610"/>
    </source>
</evidence>
<gene>
    <name evidence="8" type="ORF">F9L07_24020</name>
</gene>
<evidence type="ECO:0000256" key="4">
    <source>
        <dbReference type="ARBA" id="ARBA00022729"/>
    </source>
</evidence>
<dbReference type="InterPro" id="IPR028082">
    <property type="entry name" value="Peripla_BP_I"/>
</dbReference>
<dbReference type="Proteomes" id="UP000449906">
    <property type="component" value="Unassembled WGS sequence"/>
</dbReference>
<dbReference type="Pfam" id="PF02608">
    <property type="entry name" value="Bmp"/>
    <property type="match status" value="1"/>
</dbReference>
<dbReference type="GO" id="GO:0005886">
    <property type="term" value="C:plasma membrane"/>
    <property type="evidence" value="ECO:0007669"/>
    <property type="project" value="UniProtKB-SubCell"/>
</dbReference>
<dbReference type="EMBL" id="WBVM01000004">
    <property type="protein sequence ID" value="KAB2807768.1"/>
    <property type="molecule type" value="Genomic_DNA"/>
</dbReference>
<evidence type="ECO:0000313" key="9">
    <source>
        <dbReference type="Proteomes" id="UP000449906"/>
    </source>
</evidence>
<dbReference type="InterPro" id="IPR050957">
    <property type="entry name" value="BMP_lipoprotein"/>
</dbReference>
<accession>A0A7J5DS03</accession>
<organism evidence="8 9">
    <name type="scientific">Nocardioides simplex</name>
    <name type="common">Arthrobacter simplex</name>
    <dbReference type="NCBI Taxonomy" id="2045"/>
    <lineage>
        <taxon>Bacteria</taxon>
        <taxon>Bacillati</taxon>
        <taxon>Actinomycetota</taxon>
        <taxon>Actinomycetes</taxon>
        <taxon>Propionibacteriales</taxon>
        <taxon>Nocardioidaceae</taxon>
        <taxon>Pimelobacter</taxon>
    </lineage>
</organism>
<comment type="caution">
    <text evidence="8">The sequence shown here is derived from an EMBL/GenBank/DDBJ whole genome shotgun (WGS) entry which is preliminary data.</text>
</comment>
<dbReference type="Gene3D" id="3.40.50.2300">
    <property type="match status" value="2"/>
</dbReference>
<evidence type="ECO:0000256" key="6">
    <source>
        <dbReference type="ARBA" id="ARBA00023288"/>
    </source>
</evidence>
<reference evidence="8 9" key="1">
    <citation type="submission" date="2019-09" db="EMBL/GenBank/DDBJ databases">
        <title>Pimelobacter sp. isolated from Paulinella.</title>
        <authorList>
            <person name="Jeong S.E."/>
        </authorList>
    </citation>
    <scope>NUCLEOTIDE SEQUENCE [LARGE SCALE GENOMIC DNA]</scope>
    <source>
        <strain evidence="8 9">Pch-N</strain>
    </source>
</reference>
<comment type="similarity">
    <text evidence="2">Belongs to the BMP lipoprotein family.</text>
</comment>
<keyword evidence="6" id="KW-0449">Lipoprotein</keyword>
<comment type="subcellular location">
    <subcellularLocation>
        <location evidence="1">Cell membrane</location>
        <topology evidence="1">Lipid-anchor</topology>
    </subcellularLocation>
</comment>
<evidence type="ECO:0000256" key="3">
    <source>
        <dbReference type="ARBA" id="ARBA00022475"/>
    </source>
</evidence>
<dbReference type="SUPFAM" id="SSF53822">
    <property type="entry name" value="Periplasmic binding protein-like I"/>
    <property type="match status" value="1"/>
</dbReference>
<dbReference type="InterPro" id="IPR003760">
    <property type="entry name" value="PnrA-like"/>
</dbReference>
<evidence type="ECO:0000256" key="5">
    <source>
        <dbReference type="ARBA" id="ARBA00023136"/>
    </source>
</evidence>
<evidence type="ECO:0000256" key="1">
    <source>
        <dbReference type="ARBA" id="ARBA00004193"/>
    </source>
</evidence>
<proteinExistence type="inferred from homology"/>
<dbReference type="PANTHER" id="PTHR34296:SF2">
    <property type="entry name" value="ABC TRANSPORTER GUANOSINE-BINDING PROTEIN NUPN"/>
    <property type="match status" value="1"/>
</dbReference>
<evidence type="ECO:0000259" key="7">
    <source>
        <dbReference type="Pfam" id="PF02608"/>
    </source>
</evidence>
<keyword evidence="5" id="KW-0472">Membrane</keyword>
<protein>
    <submittedName>
        <fullName evidence="8">BMP family ABC transporter substrate-binding protein</fullName>
    </submittedName>
</protein>
<keyword evidence="3" id="KW-1003">Cell membrane</keyword>
<dbReference type="AlphaFoldDB" id="A0A7J5DS03"/>
<evidence type="ECO:0000313" key="8">
    <source>
        <dbReference type="EMBL" id="KAB2807768.1"/>
    </source>
</evidence>
<dbReference type="PANTHER" id="PTHR34296">
    <property type="entry name" value="TRANSCRIPTIONAL ACTIVATOR PROTEIN MED"/>
    <property type="match status" value="1"/>
</dbReference>
<feature type="domain" description="ABC transporter substrate-binding protein PnrA-like" evidence="7">
    <location>
        <begin position="77"/>
        <end position="370"/>
    </location>
</feature>
<keyword evidence="4" id="KW-0732">Signal</keyword>
<name>A0A7J5DS03_NOCSI</name>
<sequence>MMIDMFRITAAAAPCSVARSTEENPMTTKLPFSAPATRRPFVRRASVVASAAVLAVGLTACGGAKPKASGSDDEGLSVGIFVDNAFGDGDFFDQAAAAEKPLESDLDAKVNTYEGQLQAQNFEPLLQDAADANDIVFVLGFEAIDALIKVAGENPDTRFVFVDGTVDSPDVVSAEFRTAEGCYMAGALAATVNQAAGAKAAGFVGGVDAPVIKNCESGYTQGVAEVDPAQKVAPQYAGSFVDPAKGREIALALQQKGAHSIFAYAGLTGAGIFDAAKADAKISPIGVVADKSPLAPGKTPGSLEMGVDTVLLSLTKEFQDGDLEQGSQHTYGFAEGGWKMIYDKALVGDDQVAALDALQERIVSGELKISE</sequence>